<dbReference type="NCBIfam" id="NF006243">
    <property type="entry name" value="PRK08381.1"/>
    <property type="match status" value="1"/>
</dbReference>
<reference evidence="8 9" key="1">
    <citation type="journal article" date="2016" name="Sci. Rep.">
        <title>Metabolic traits of an uncultured archaeal lineage -MSBL1- from brine pools of the Red Sea.</title>
        <authorList>
            <person name="Mwirichia R."/>
            <person name="Alam I."/>
            <person name="Rashid M."/>
            <person name="Vinu M."/>
            <person name="Ba-Alawi W."/>
            <person name="Anthony Kamau A."/>
            <person name="Kamanda Ngugi D."/>
            <person name="Goker M."/>
            <person name="Klenk H.P."/>
            <person name="Bajic V."/>
            <person name="Stingl U."/>
        </authorList>
    </citation>
    <scope>NUCLEOTIDE SEQUENCE [LARGE SCALE GENOMIC DNA]</scope>
    <source>
        <strain evidence="8">SCGC-AAA259D14</strain>
    </source>
</reference>
<keyword evidence="5 7" id="KW-1133">Transmembrane helix</keyword>
<dbReference type="InterPro" id="IPR007208">
    <property type="entry name" value="MrpF/PhaF-like"/>
</dbReference>
<dbReference type="EMBL" id="LHXL01000006">
    <property type="protein sequence ID" value="KXA90404.1"/>
    <property type="molecule type" value="Genomic_DNA"/>
</dbReference>
<evidence type="ECO:0000256" key="5">
    <source>
        <dbReference type="ARBA" id="ARBA00022989"/>
    </source>
</evidence>
<evidence type="ECO:0000256" key="7">
    <source>
        <dbReference type="SAM" id="Phobius"/>
    </source>
</evidence>
<protein>
    <submittedName>
        <fullName evidence="8">Cation:proton antiporter</fullName>
    </submittedName>
</protein>
<evidence type="ECO:0000256" key="2">
    <source>
        <dbReference type="ARBA" id="ARBA00022448"/>
    </source>
</evidence>
<evidence type="ECO:0000313" key="9">
    <source>
        <dbReference type="Proteomes" id="UP000070589"/>
    </source>
</evidence>
<keyword evidence="3" id="KW-1003">Cell membrane</keyword>
<keyword evidence="4 7" id="KW-0812">Transmembrane</keyword>
<organism evidence="8 9">
    <name type="scientific">candidate division MSBL1 archaeon SCGC-AAA259D14</name>
    <dbReference type="NCBI Taxonomy" id="1698261"/>
    <lineage>
        <taxon>Archaea</taxon>
        <taxon>Methanobacteriati</taxon>
        <taxon>Methanobacteriota</taxon>
        <taxon>candidate division MSBL1</taxon>
    </lineage>
</organism>
<accession>A0A133U888</accession>
<evidence type="ECO:0000256" key="3">
    <source>
        <dbReference type="ARBA" id="ARBA00022475"/>
    </source>
</evidence>
<dbReference type="GO" id="GO:0015385">
    <property type="term" value="F:sodium:proton antiporter activity"/>
    <property type="evidence" value="ECO:0007669"/>
    <property type="project" value="TreeGrafter"/>
</dbReference>
<dbReference type="AlphaFoldDB" id="A0A133U888"/>
<dbReference type="PANTHER" id="PTHR34702">
    <property type="entry name" value="NA(+)/H(+) ANTIPORTER SUBUNIT F1"/>
    <property type="match status" value="1"/>
</dbReference>
<evidence type="ECO:0000256" key="4">
    <source>
        <dbReference type="ARBA" id="ARBA00022692"/>
    </source>
</evidence>
<dbReference type="PANTHER" id="PTHR34702:SF1">
    <property type="entry name" value="NA(+)_H(+) ANTIPORTER SUBUNIT F"/>
    <property type="match status" value="1"/>
</dbReference>
<evidence type="ECO:0000313" key="8">
    <source>
        <dbReference type="EMBL" id="KXA90404.1"/>
    </source>
</evidence>
<sequence>MFEENFLVSPLVWIVVLLILTSFLLLYRIVSGPTPADRIVALNTVSTKVIIIVVLLAVLNREFALIDLAIVLLMINGVSSLILAKYLHRG</sequence>
<gene>
    <name evidence="8" type="ORF">AKJ62_00930</name>
</gene>
<evidence type="ECO:0000256" key="6">
    <source>
        <dbReference type="ARBA" id="ARBA00023136"/>
    </source>
</evidence>
<dbReference type="GO" id="GO:0005886">
    <property type="term" value="C:plasma membrane"/>
    <property type="evidence" value="ECO:0007669"/>
    <property type="project" value="UniProtKB-SubCell"/>
</dbReference>
<feature type="transmembrane region" description="Helical" evidence="7">
    <location>
        <begin position="6"/>
        <end position="27"/>
    </location>
</feature>
<dbReference type="Pfam" id="PF04066">
    <property type="entry name" value="MrpF_PhaF"/>
    <property type="match status" value="1"/>
</dbReference>
<evidence type="ECO:0000256" key="1">
    <source>
        <dbReference type="ARBA" id="ARBA00004651"/>
    </source>
</evidence>
<dbReference type="Proteomes" id="UP000070589">
    <property type="component" value="Unassembled WGS sequence"/>
</dbReference>
<name>A0A133U888_9EURY</name>
<keyword evidence="6 7" id="KW-0472">Membrane</keyword>
<proteinExistence type="predicted"/>
<feature type="transmembrane region" description="Helical" evidence="7">
    <location>
        <begin position="39"/>
        <end position="59"/>
    </location>
</feature>
<comment type="subcellular location">
    <subcellularLocation>
        <location evidence="1">Cell membrane</location>
        <topology evidence="1">Multi-pass membrane protein</topology>
    </subcellularLocation>
</comment>
<keyword evidence="2" id="KW-0813">Transport</keyword>
<comment type="caution">
    <text evidence="8">The sequence shown here is derived from an EMBL/GenBank/DDBJ whole genome shotgun (WGS) entry which is preliminary data.</text>
</comment>
<keyword evidence="9" id="KW-1185">Reference proteome</keyword>
<feature type="transmembrane region" description="Helical" evidence="7">
    <location>
        <begin position="65"/>
        <end position="87"/>
    </location>
</feature>